<dbReference type="Pfam" id="PF02133">
    <property type="entry name" value="Transp_cyt_pur"/>
    <property type="match status" value="1"/>
</dbReference>
<feature type="transmembrane region" description="Helical" evidence="10">
    <location>
        <begin position="343"/>
        <end position="362"/>
    </location>
</feature>
<keyword evidence="6 10" id="KW-1133">Transmembrane helix</keyword>
<comment type="caution">
    <text evidence="11">The sequence shown here is derived from an EMBL/GenBank/DDBJ whole genome shotgun (WGS) entry which is preliminary data.</text>
</comment>
<feature type="transmembrane region" description="Helical" evidence="10">
    <location>
        <begin position="383"/>
        <end position="404"/>
    </location>
</feature>
<evidence type="ECO:0000313" key="12">
    <source>
        <dbReference type="Proteomes" id="UP001148299"/>
    </source>
</evidence>
<dbReference type="Gene3D" id="1.10.4160.10">
    <property type="entry name" value="Hydantoin permease"/>
    <property type="match status" value="1"/>
</dbReference>
<feature type="transmembrane region" description="Helical" evidence="10">
    <location>
        <begin position="222"/>
        <end position="241"/>
    </location>
</feature>
<feature type="transmembrane region" description="Helical" evidence="10">
    <location>
        <begin position="114"/>
        <end position="133"/>
    </location>
</feature>
<dbReference type="InterPro" id="IPR026030">
    <property type="entry name" value="Pur-cyt_permease_Fcy2/21/22"/>
</dbReference>
<feature type="transmembrane region" description="Helical" evidence="10">
    <location>
        <begin position="451"/>
        <end position="472"/>
    </location>
</feature>
<dbReference type="FunFam" id="1.10.4160.10:FF:000002">
    <property type="entry name" value="Purine-cytosine permease fcyB"/>
    <property type="match status" value="1"/>
</dbReference>
<dbReference type="Proteomes" id="UP001148299">
    <property type="component" value="Unassembled WGS sequence"/>
</dbReference>
<feature type="transmembrane region" description="Helical" evidence="10">
    <location>
        <begin position="85"/>
        <end position="108"/>
    </location>
</feature>
<dbReference type="PANTHER" id="PTHR31806">
    <property type="entry name" value="PURINE-CYTOSINE PERMEASE FCY2-RELATED"/>
    <property type="match status" value="1"/>
</dbReference>
<dbReference type="InterPro" id="IPR001248">
    <property type="entry name" value="Pur-cyt_permease"/>
</dbReference>
<feature type="compositionally biased region" description="Basic and acidic residues" evidence="9">
    <location>
        <begin position="1"/>
        <end position="10"/>
    </location>
</feature>
<keyword evidence="5 10" id="KW-0812">Transmembrane</keyword>
<evidence type="ECO:0000256" key="1">
    <source>
        <dbReference type="ARBA" id="ARBA00004141"/>
    </source>
</evidence>
<dbReference type="EMBL" id="JAPZBR010000002">
    <property type="protein sequence ID" value="KAJ5361476.1"/>
    <property type="molecule type" value="Genomic_DNA"/>
</dbReference>
<dbReference type="GO" id="GO:0005886">
    <property type="term" value="C:plasma membrane"/>
    <property type="evidence" value="ECO:0007669"/>
    <property type="project" value="TreeGrafter"/>
</dbReference>
<evidence type="ECO:0000256" key="7">
    <source>
        <dbReference type="ARBA" id="ARBA00023136"/>
    </source>
</evidence>
<keyword evidence="4" id="KW-0597">Phosphoprotein</keyword>
<keyword evidence="3 8" id="KW-0813">Transport</keyword>
<dbReference type="GO" id="GO:0000329">
    <property type="term" value="C:fungal-type vacuole membrane"/>
    <property type="evidence" value="ECO:0007669"/>
    <property type="project" value="TreeGrafter"/>
</dbReference>
<comment type="similarity">
    <text evidence="2 8">Belongs to the purine-cytosine permease (2.A.39) family.</text>
</comment>
<proteinExistence type="inferred from homology"/>
<feature type="transmembrane region" description="Helical" evidence="10">
    <location>
        <begin position="492"/>
        <end position="511"/>
    </location>
</feature>
<feature type="transmembrane region" description="Helical" evidence="10">
    <location>
        <begin position="261"/>
        <end position="281"/>
    </location>
</feature>
<comment type="subcellular location">
    <subcellularLocation>
        <location evidence="1">Membrane</location>
        <topology evidence="1">Multi-pass membrane protein</topology>
    </subcellularLocation>
</comment>
<protein>
    <submittedName>
        <fullName evidence="11">Permease cytosine/purine uracil thiamine allantoin</fullName>
    </submittedName>
</protein>
<evidence type="ECO:0000313" key="11">
    <source>
        <dbReference type="EMBL" id="KAJ5361476.1"/>
    </source>
</evidence>
<feature type="transmembrane region" description="Helical" evidence="10">
    <location>
        <begin position="191"/>
        <end position="210"/>
    </location>
</feature>
<evidence type="ECO:0000256" key="2">
    <source>
        <dbReference type="ARBA" id="ARBA00008974"/>
    </source>
</evidence>
<dbReference type="GO" id="GO:0015851">
    <property type="term" value="P:nucleobase transport"/>
    <property type="evidence" value="ECO:0007669"/>
    <property type="project" value="UniProtKB-ARBA"/>
</dbReference>
<feature type="transmembrane region" description="Helical" evidence="10">
    <location>
        <begin position="410"/>
        <end position="430"/>
    </location>
</feature>
<feature type="region of interest" description="Disordered" evidence="9">
    <location>
        <begin position="1"/>
        <end position="48"/>
    </location>
</feature>
<organism evidence="11 12">
    <name type="scientific">Penicillium brevicompactum</name>
    <dbReference type="NCBI Taxonomy" id="5074"/>
    <lineage>
        <taxon>Eukaryota</taxon>
        <taxon>Fungi</taxon>
        <taxon>Dikarya</taxon>
        <taxon>Ascomycota</taxon>
        <taxon>Pezizomycotina</taxon>
        <taxon>Eurotiomycetes</taxon>
        <taxon>Eurotiomycetidae</taxon>
        <taxon>Eurotiales</taxon>
        <taxon>Aspergillaceae</taxon>
        <taxon>Penicillium</taxon>
    </lineage>
</organism>
<evidence type="ECO:0000256" key="5">
    <source>
        <dbReference type="ARBA" id="ARBA00022692"/>
    </source>
</evidence>
<evidence type="ECO:0000256" key="9">
    <source>
        <dbReference type="SAM" id="MobiDB-lite"/>
    </source>
</evidence>
<accession>A0A9W9RK28</accession>
<reference evidence="11" key="2">
    <citation type="journal article" date="2023" name="IMA Fungus">
        <title>Comparative genomic study of the Penicillium genus elucidates a diverse pangenome and 15 lateral gene transfer events.</title>
        <authorList>
            <person name="Petersen C."/>
            <person name="Sorensen T."/>
            <person name="Nielsen M.R."/>
            <person name="Sondergaard T.E."/>
            <person name="Sorensen J.L."/>
            <person name="Fitzpatrick D.A."/>
            <person name="Frisvad J.C."/>
            <person name="Nielsen K.L."/>
        </authorList>
    </citation>
    <scope>NUCLEOTIDE SEQUENCE</scope>
    <source>
        <strain evidence="11">IBT 35675</strain>
    </source>
</reference>
<dbReference type="GO" id="GO:0022857">
    <property type="term" value="F:transmembrane transporter activity"/>
    <property type="evidence" value="ECO:0007669"/>
    <property type="project" value="InterPro"/>
</dbReference>
<dbReference type="PIRSF" id="PIRSF002744">
    <property type="entry name" value="Pur-cyt_permease"/>
    <property type="match status" value="1"/>
</dbReference>
<evidence type="ECO:0000256" key="10">
    <source>
        <dbReference type="SAM" id="Phobius"/>
    </source>
</evidence>
<keyword evidence="7 8" id="KW-0472">Membrane</keyword>
<dbReference type="PANTHER" id="PTHR31806:SF16">
    <property type="entry name" value="PURINE-CYTOSINE TRANSPORTER (EUROFUNG)"/>
    <property type="match status" value="1"/>
</dbReference>
<gene>
    <name evidence="11" type="ORF">N7541_002320</name>
</gene>
<dbReference type="AlphaFoldDB" id="A0A9W9RK28"/>
<reference evidence="11" key="1">
    <citation type="submission" date="2022-12" db="EMBL/GenBank/DDBJ databases">
        <authorList>
            <person name="Petersen C."/>
        </authorList>
    </citation>
    <scope>NUCLEOTIDE SEQUENCE</scope>
    <source>
        <strain evidence="11">IBT 35675</strain>
    </source>
</reference>
<name>A0A9W9RK28_PENBR</name>
<evidence type="ECO:0000256" key="8">
    <source>
        <dbReference type="PIRNR" id="PIRNR002744"/>
    </source>
</evidence>
<keyword evidence="12" id="KW-1185">Reference proteome</keyword>
<evidence type="ECO:0000256" key="6">
    <source>
        <dbReference type="ARBA" id="ARBA00022989"/>
    </source>
</evidence>
<sequence length="518" mass="55589">MSSTDIEKAHGSPSTNITDHFDLDKTESTSSSEASDLVKPVPSPAPQSKWQRCLAGLTSGENGGIVRIHPEEREPVTSSTTLHMFLMWFSMTLATNNIVVGSMGTLVLGLSFKDAALCGIFGCLIGTSVIGYISTYGPKSGIRTLITARYSMGYYPSKFCCLLNLFTNIGYSMVNSVVGGQILSAVSGGHLSVLVGITIVAVSSWAMALFGMKIFQLYERVAWLPQLLVLCIMIGSAGPHFNFSDVVSDNTQHLAAKRITFTSLAFSIGLAWSPLASDYYVYHPSDLKSWRTFLVTMIASLQAMSLTLIMGIGLGSILASSAYYAEKYGTSPGGMLMTAYDSLGGFGKFCAVINVLSMVANNTPGSYSMGLNLQMLGGAFGKVPRPVFTTLVTVIYAACAMGGRDSLYEVFQSFLPLIGYWTIMFVVIVLEEDAFFRRTGGYIWSDWDCRSKLPMGVAAGASFLVGWAGAVVGMSQTFYTGPISEMAGGGELGLWLGAGFTAVSFPLLRVLELRFIGR</sequence>
<evidence type="ECO:0000256" key="3">
    <source>
        <dbReference type="ARBA" id="ARBA00022448"/>
    </source>
</evidence>
<feature type="transmembrane region" description="Helical" evidence="10">
    <location>
        <begin position="293"/>
        <end position="323"/>
    </location>
</feature>
<evidence type="ECO:0000256" key="4">
    <source>
        <dbReference type="ARBA" id="ARBA00022553"/>
    </source>
</evidence>